<dbReference type="Gene3D" id="3.40.50.200">
    <property type="entry name" value="Peptidase S8/S53 domain"/>
    <property type="match status" value="1"/>
</dbReference>
<evidence type="ECO:0000256" key="4">
    <source>
        <dbReference type="SAM" id="SignalP"/>
    </source>
</evidence>
<evidence type="ECO:0000256" key="2">
    <source>
        <dbReference type="ARBA" id="ARBA00022729"/>
    </source>
</evidence>
<dbReference type="InterPro" id="IPR045051">
    <property type="entry name" value="SBT"/>
</dbReference>
<comment type="caution">
    <text evidence="6">The sequence shown here is derived from an EMBL/GenBank/DDBJ whole genome shotgun (WGS) entry which is preliminary data.</text>
</comment>
<feature type="region of interest" description="Disordered" evidence="3">
    <location>
        <begin position="333"/>
        <end position="372"/>
    </location>
</feature>
<name>A0ABD1UXT5_9LAMI</name>
<evidence type="ECO:0000256" key="1">
    <source>
        <dbReference type="ARBA" id="ARBA00011073"/>
    </source>
</evidence>
<feature type="compositionally biased region" description="Low complexity" evidence="3">
    <location>
        <begin position="210"/>
        <end position="222"/>
    </location>
</feature>
<evidence type="ECO:0000313" key="6">
    <source>
        <dbReference type="EMBL" id="KAL2529864.1"/>
    </source>
</evidence>
<comment type="similarity">
    <text evidence="1">Belongs to the peptidase S8 family.</text>
</comment>
<feature type="domain" description="PA" evidence="5">
    <location>
        <begin position="81"/>
        <end position="144"/>
    </location>
</feature>
<evidence type="ECO:0000259" key="5">
    <source>
        <dbReference type="Pfam" id="PF02225"/>
    </source>
</evidence>
<feature type="region of interest" description="Disordered" evidence="3">
    <location>
        <begin position="203"/>
        <end position="222"/>
    </location>
</feature>
<reference evidence="7" key="1">
    <citation type="submission" date="2024-07" db="EMBL/GenBank/DDBJ databases">
        <title>Two chromosome-level genome assemblies of Korean endemic species Abeliophyllum distichum and Forsythia ovata (Oleaceae).</title>
        <authorList>
            <person name="Jang H."/>
        </authorList>
    </citation>
    <scope>NUCLEOTIDE SEQUENCE [LARGE SCALE GENOMIC DNA]</scope>
</reference>
<evidence type="ECO:0000313" key="7">
    <source>
        <dbReference type="Proteomes" id="UP001604277"/>
    </source>
</evidence>
<keyword evidence="7" id="KW-1185">Reference proteome</keyword>
<dbReference type="Proteomes" id="UP001604277">
    <property type="component" value="Unassembled WGS sequence"/>
</dbReference>
<evidence type="ECO:0000256" key="3">
    <source>
        <dbReference type="SAM" id="MobiDB-lite"/>
    </source>
</evidence>
<feature type="compositionally biased region" description="Basic and acidic residues" evidence="3">
    <location>
        <begin position="351"/>
        <end position="372"/>
    </location>
</feature>
<feature type="signal peptide" evidence="4">
    <location>
        <begin position="1"/>
        <end position="19"/>
    </location>
</feature>
<dbReference type="InterPro" id="IPR036852">
    <property type="entry name" value="Peptidase_S8/S53_dom_sf"/>
</dbReference>
<organism evidence="6 7">
    <name type="scientific">Forsythia ovata</name>
    <dbReference type="NCBI Taxonomy" id="205694"/>
    <lineage>
        <taxon>Eukaryota</taxon>
        <taxon>Viridiplantae</taxon>
        <taxon>Streptophyta</taxon>
        <taxon>Embryophyta</taxon>
        <taxon>Tracheophyta</taxon>
        <taxon>Spermatophyta</taxon>
        <taxon>Magnoliopsida</taxon>
        <taxon>eudicotyledons</taxon>
        <taxon>Gunneridae</taxon>
        <taxon>Pentapetalae</taxon>
        <taxon>asterids</taxon>
        <taxon>lamiids</taxon>
        <taxon>Lamiales</taxon>
        <taxon>Oleaceae</taxon>
        <taxon>Forsythieae</taxon>
        <taxon>Forsythia</taxon>
    </lineage>
</organism>
<dbReference type="EMBL" id="JBFOLJ010000006">
    <property type="protein sequence ID" value="KAL2529864.1"/>
    <property type="molecule type" value="Genomic_DNA"/>
</dbReference>
<keyword evidence="2 4" id="KW-0732">Signal</keyword>
<dbReference type="AlphaFoldDB" id="A0ABD1UXT5"/>
<dbReference type="PANTHER" id="PTHR10795">
    <property type="entry name" value="PROPROTEIN CONVERTASE SUBTILISIN/KEXIN"/>
    <property type="match status" value="1"/>
</dbReference>
<feature type="chain" id="PRO_5044810263" description="PA domain-containing protein" evidence="4">
    <location>
        <begin position="20"/>
        <end position="418"/>
    </location>
</feature>
<dbReference type="InterPro" id="IPR003137">
    <property type="entry name" value="PA_domain"/>
</dbReference>
<dbReference type="Pfam" id="PF02225">
    <property type="entry name" value="PA"/>
    <property type="match status" value="1"/>
</dbReference>
<feature type="compositionally biased region" description="Basic and acidic residues" evidence="3">
    <location>
        <begin position="247"/>
        <end position="259"/>
    </location>
</feature>
<gene>
    <name evidence="6" type="ORF">Fot_22465</name>
</gene>
<dbReference type="Gene3D" id="3.50.30.30">
    <property type="match status" value="1"/>
</dbReference>
<protein>
    <recommendedName>
        <fullName evidence="5">PA domain-containing protein</fullName>
    </recommendedName>
</protein>
<feature type="region of interest" description="Disordered" evidence="3">
    <location>
        <begin position="247"/>
        <end position="269"/>
    </location>
</feature>
<accession>A0ABD1UXT5</accession>
<dbReference type="CDD" id="cd02120">
    <property type="entry name" value="PA_subtilisin_like"/>
    <property type="match status" value="1"/>
</dbReference>
<sequence>MIFSLILYVTLGFLLFSSSLKFKKFTPPSCPAIGCLISFYKNRYRLLDWYTQLLSESKTQTIVVQRFGAPRTVVTANPNNVEYIPKAKVRGKMVVCKRGVNGSAEKGQIVKEAGGAAMILVNTEINLEEDSVDVHVLLATLIGFDESIHLESYMNSTRRPRAKIIFGGTVIGKSRAPAVAEFSSRGPSFTDPAILKPDMILSTQNSEPHQPSSSGNAPNSQSSLPKIIVGSLALGSVLMEQPVKYDEAQNGDKNKHELPDQSTSIQDSEWKKTISETSLQESDISISNANSANKNIETHSEMSPAEHSITTEGDSKFQAIDTVESMQENIDRVQEKDLPSSPPVNMSSDDVTNKPTEESFDMKSPELKPDEEQHKAIEITPTLIYALLDIRKLEKDGANDLLLRFLGAGLDDEWLETW</sequence>
<proteinExistence type="inferred from homology"/>